<keyword evidence="5" id="KW-0677">Repeat</keyword>
<evidence type="ECO:0000256" key="3">
    <source>
        <dbReference type="ARBA" id="ARBA00022448"/>
    </source>
</evidence>
<dbReference type="InterPro" id="IPR018108">
    <property type="entry name" value="MCP_transmembrane"/>
</dbReference>
<organism evidence="11">
    <name type="scientific">Ostreococcus tauri</name>
    <name type="common">Marine green alga</name>
    <dbReference type="NCBI Taxonomy" id="70448"/>
    <lineage>
        <taxon>Eukaryota</taxon>
        <taxon>Viridiplantae</taxon>
        <taxon>Chlorophyta</taxon>
        <taxon>Mamiellophyceae</taxon>
        <taxon>Mamiellales</taxon>
        <taxon>Bathycoccaceae</taxon>
        <taxon>Ostreococcus</taxon>
    </lineage>
</organism>
<evidence type="ECO:0000259" key="10">
    <source>
        <dbReference type="PROSITE" id="PS51184"/>
    </source>
</evidence>
<dbReference type="AlphaFoldDB" id="A0A1Y5I9U9"/>
<evidence type="ECO:0000256" key="7">
    <source>
        <dbReference type="PROSITE-ProRule" id="PRU00282"/>
    </source>
</evidence>
<gene>
    <name evidence="11" type="ORF">BE221DRAFT_168577</name>
</gene>
<dbReference type="InterPro" id="IPR023395">
    <property type="entry name" value="MCP_dom_sf"/>
</dbReference>
<comment type="similarity">
    <text evidence="2">Belongs to the JARID1 histone demethylase family.</text>
</comment>
<evidence type="ECO:0000256" key="5">
    <source>
        <dbReference type="ARBA" id="ARBA00022737"/>
    </source>
</evidence>
<name>A0A1Y5I9U9_OSTTA</name>
<evidence type="ECO:0000256" key="6">
    <source>
        <dbReference type="ARBA" id="ARBA00023136"/>
    </source>
</evidence>
<dbReference type="SUPFAM" id="SSF103506">
    <property type="entry name" value="Mitochondrial carrier"/>
    <property type="match status" value="1"/>
</dbReference>
<dbReference type="SUPFAM" id="SSF51197">
    <property type="entry name" value="Clavaminate synthase-like"/>
    <property type="match status" value="1"/>
</dbReference>
<dbReference type="Gene3D" id="2.60.120.650">
    <property type="entry name" value="Cupin"/>
    <property type="match status" value="1"/>
</dbReference>
<dbReference type="InterPro" id="IPR041667">
    <property type="entry name" value="Cupin_8"/>
</dbReference>
<feature type="repeat" description="Solcar" evidence="7">
    <location>
        <begin position="24"/>
        <end position="113"/>
    </location>
</feature>
<feature type="transmembrane region" description="Helical" evidence="9">
    <location>
        <begin position="131"/>
        <end position="151"/>
    </location>
</feature>
<dbReference type="GO" id="GO:0055085">
    <property type="term" value="P:transmembrane transport"/>
    <property type="evidence" value="ECO:0007669"/>
    <property type="project" value="InterPro"/>
</dbReference>
<dbReference type="PROSITE" id="PS51184">
    <property type="entry name" value="JMJC"/>
    <property type="match status" value="1"/>
</dbReference>
<feature type="repeat" description="Solcar" evidence="7">
    <location>
        <begin position="128"/>
        <end position="215"/>
    </location>
</feature>
<evidence type="ECO:0000256" key="8">
    <source>
        <dbReference type="SAM" id="MobiDB-lite"/>
    </source>
</evidence>
<evidence type="ECO:0000256" key="1">
    <source>
        <dbReference type="ARBA" id="ARBA00004141"/>
    </source>
</evidence>
<dbReference type="PANTHER" id="PTHR24089">
    <property type="entry name" value="SOLUTE CARRIER FAMILY 25"/>
    <property type="match status" value="1"/>
</dbReference>
<dbReference type="InterPro" id="IPR003347">
    <property type="entry name" value="JmjC_dom"/>
</dbReference>
<keyword evidence="3" id="KW-0813">Transport</keyword>
<dbReference type="eggNOG" id="KOG2130">
    <property type="taxonomic scope" value="Eukaryota"/>
</dbReference>
<keyword evidence="6 7" id="KW-0472">Membrane</keyword>
<feature type="compositionally biased region" description="Low complexity" evidence="8">
    <location>
        <begin position="1"/>
        <end position="16"/>
    </location>
</feature>
<dbReference type="Pfam" id="PF13621">
    <property type="entry name" value="Cupin_8"/>
    <property type="match status" value="1"/>
</dbReference>
<sequence>MTTATAARATATPTSRADGDDGRRTGWTTSLAGAIAGATARACVAPLDVIKIRMQVQLEEASTGKYRGLAHAVRTIVREEGARGMWAGTAPALMLWVPYTAIQFATLGVFNDAAAARERRRGETEATRSPLVGFVGGAVAGTVATVLTYPFDVMRTLLASQGHPKVYENVLDAARGVVRARGARRGLYAGLSVTLAEIIPASAVQFGSYAALKTRFPDVFGENDFACGFVAGTAARLVVHPLDVVKKRFQIAGFTRSLAYGARVDAAGYVNFAAAVRTIAKTEGVRGFYKGLTPSLIKSAPASAITFAVFEADAARKIASKTSTCAAPSARAVPREHCSSLSCARFRREYVRRDVPVVITGLRDVLTEDGADGERCAWLTRRAGNKKVAVTRDHGHRNSTASCASTDVVDLREYFDEVTKDASPGSYLYDVSVPLKLPTLTESIFLPKYFAHDYVQRTMRLTAFSRSWPSLFVAAKDTRSTLHVDQWQGHFFMAMIRGTKRWTVFHRDATPFLRPSWLRGTLDPAMPALEEQCASGLSEHAARWDVDLGPGEVLFVPGGAPHAVHNLDSTVAFAGNFVDDANLERALVDLKLMGLNQGERMMESFVALDEIDFDDATNLDDDDADDDDDAPLDPRDLVVAIDAHLARRP</sequence>
<feature type="domain" description="JmjC" evidence="10">
    <location>
        <begin position="435"/>
        <end position="594"/>
    </location>
</feature>
<evidence type="ECO:0000256" key="2">
    <source>
        <dbReference type="ARBA" id="ARBA00006801"/>
    </source>
</evidence>
<evidence type="ECO:0000256" key="9">
    <source>
        <dbReference type="SAM" id="Phobius"/>
    </source>
</evidence>
<evidence type="ECO:0000256" key="4">
    <source>
        <dbReference type="ARBA" id="ARBA00022692"/>
    </source>
</evidence>
<comment type="subcellular location">
    <subcellularLocation>
        <location evidence="1">Membrane</location>
        <topology evidence="1">Multi-pass membrane protein</topology>
    </subcellularLocation>
</comment>
<dbReference type="SMART" id="SM00558">
    <property type="entry name" value="JmjC"/>
    <property type="match status" value="1"/>
</dbReference>
<proteinExistence type="inferred from homology"/>
<dbReference type="InterPro" id="IPR002067">
    <property type="entry name" value="MCP"/>
</dbReference>
<dbReference type="PRINTS" id="PR00926">
    <property type="entry name" value="MITOCARRIER"/>
</dbReference>
<dbReference type="Pfam" id="PF00153">
    <property type="entry name" value="Mito_carr"/>
    <property type="match status" value="3"/>
</dbReference>
<feature type="region of interest" description="Disordered" evidence="8">
    <location>
        <begin position="1"/>
        <end position="24"/>
    </location>
</feature>
<keyword evidence="4 7" id="KW-0812">Transmembrane</keyword>
<keyword evidence="9" id="KW-1133">Transmembrane helix</keyword>
<reference evidence="11" key="1">
    <citation type="submission" date="2017-04" db="EMBL/GenBank/DDBJ databases">
        <title>Population genomics of picophytoplankton unveils novel chromosome hypervariability.</title>
        <authorList>
            <consortium name="DOE Joint Genome Institute"/>
            <person name="Blanc-Mathieu R."/>
            <person name="Krasovec M."/>
            <person name="Hebrard M."/>
            <person name="Yau S."/>
            <person name="Desgranges E."/>
            <person name="Martin J."/>
            <person name="Schackwitz W."/>
            <person name="Kuo A."/>
            <person name="Salin G."/>
            <person name="Donnadieu C."/>
            <person name="Desdevises Y."/>
            <person name="Sanchez-Ferandin S."/>
            <person name="Moreau H."/>
            <person name="Rivals E."/>
            <person name="Grigoriev I.V."/>
            <person name="Grimsley N."/>
            <person name="Eyre-Walker A."/>
            <person name="Piganeau G."/>
        </authorList>
    </citation>
    <scope>NUCLEOTIDE SEQUENCE [LARGE SCALE GENOMIC DNA]</scope>
    <source>
        <strain evidence="11">RCC 1115</strain>
    </source>
</reference>
<dbReference type="EMBL" id="KZ155784">
    <property type="protein sequence ID" value="OUS46349.1"/>
    <property type="molecule type" value="Genomic_DNA"/>
</dbReference>
<dbReference type="Gene3D" id="1.50.40.10">
    <property type="entry name" value="Mitochondrial carrier domain"/>
    <property type="match status" value="1"/>
</dbReference>
<dbReference type="GO" id="GO:0016020">
    <property type="term" value="C:membrane"/>
    <property type="evidence" value="ECO:0007669"/>
    <property type="project" value="UniProtKB-SubCell"/>
</dbReference>
<evidence type="ECO:0000313" key="11">
    <source>
        <dbReference type="EMBL" id="OUS46349.1"/>
    </source>
</evidence>
<accession>A0A1Y5I9U9</accession>
<protein>
    <submittedName>
        <fullName evidence="11">Putative mitochondrial carrier protein</fullName>
    </submittedName>
</protein>
<dbReference type="PROSITE" id="PS50920">
    <property type="entry name" value="SOLCAR"/>
    <property type="match status" value="3"/>
</dbReference>
<dbReference type="Proteomes" id="UP000195557">
    <property type="component" value="Unassembled WGS sequence"/>
</dbReference>
<feature type="repeat" description="Solcar" evidence="7">
    <location>
        <begin position="219"/>
        <end position="316"/>
    </location>
</feature>